<dbReference type="InterPro" id="IPR050268">
    <property type="entry name" value="NADH-dep_flavin_reductase"/>
</dbReference>
<dbReference type="SMART" id="SM00903">
    <property type="entry name" value="Flavin_Reduct"/>
    <property type="match status" value="1"/>
</dbReference>
<comment type="similarity">
    <text evidence="1">Belongs to the non-flavoprotein flavin reductase family.</text>
</comment>
<gene>
    <name evidence="4" type="ORF">D0Z08_05425</name>
</gene>
<name>A0A417Y7N2_9ACTN</name>
<evidence type="ECO:0000256" key="2">
    <source>
        <dbReference type="ARBA" id="ARBA00023002"/>
    </source>
</evidence>
<feature type="domain" description="Flavin reductase like" evidence="3">
    <location>
        <begin position="16"/>
        <end position="160"/>
    </location>
</feature>
<sequence length="186" mass="19928">MSLETGIDAKLFRSVLGHFCSGITVLTACIDGKPVGMTCQSFFSVSVNPPMVAFCVGRGSSTFPVLRTADGLVINVLDAEQRHLSAGFARSGTDKWQGVQWEPGEAGGHPVLNGALAALECTIAAEVDAGDHILVLVEVRRLSARQEGTPLLYFRGEYHTASPHKPMVELAAACFLDELEELQENL</sequence>
<dbReference type="Gene3D" id="2.30.110.10">
    <property type="entry name" value="Electron Transport, Fmn-binding Protein, Chain A"/>
    <property type="match status" value="1"/>
</dbReference>
<keyword evidence="2" id="KW-0560">Oxidoreductase</keyword>
<evidence type="ECO:0000313" key="5">
    <source>
        <dbReference type="Proteomes" id="UP000283644"/>
    </source>
</evidence>
<protein>
    <submittedName>
        <fullName evidence="4">Flavin reductase</fullName>
    </submittedName>
</protein>
<reference evidence="4 5" key="1">
    <citation type="submission" date="2018-09" db="EMBL/GenBank/DDBJ databases">
        <title>Genome sequencing of Nocardioides immobilis CCTCC AB 2017083 for comparison to Nocardioides silvaticus.</title>
        <authorList>
            <person name="Li C."/>
            <person name="Wang G."/>
        </authorList>
    </citation>
    <scope>NUCLEOTIDE SEQUENCE [LARGE SCALE GENOMIC DNA]</scope>
    <source>
        <strain evidence="4 5">CCTCC AB 2017083</strain>
    </source>
</reference>
<dbReference type="EMBL" id="QXGH01000010">
    <property type="protein sequence ID" value="RHW28476.1"/>
    <property type="molecule type" value="Genomic_DNA"/>
</dbReference>
<evidence type="ECO:0000256" key="1">
    <source>
        <dbReference type="ARBA" id="ARBA00008898"/>
    </source>
</evidence>
<proteinExistence type="inferred from homology"/>
<dbReference type="SUPFAM" id="SSF50475">
    <property type="entry name" value="FMN-binding split barrel"/>
    <property type="match status" value="1"/>
</dbReference>
<evidence type="ECO:0000259" key="3">
    <source>
        <dbReference type="SMART" id="SM00903"/>
    </source>
</evidence>
<dbReference type="AlphaFoldDB" id="A0A417Y7N2"/>
<comment type="caution">
    <text evidence="4">The sequence shown here is derived from an EMBL/GenBank/DDBJ whole genome shotgun (WGS) entry which is preliminary data.</text>
</comment>
<organism evidence="4 5">
    <name type="scientific">Nocardioides immobilis</name>
    <dbReference type="NCBI Taxonomy" id="2049295"/>
    <lineage>
        <taxon>Bacteria</taxon>
        <taxon>Bacillati</taxon>
        <taxon>Actinomycetota</taxon>
        <taxon>Actinomycetes</taxon>
        <taxon>Propionibacteriales</taxon>
        <taxon>Nocardioidaceae</taxon>
        <taxon>Nocardioides</taxon>
    </lineage>
</organism>
<dbReference type="Proteomes" id="UP000283644">
    <property type="component" value="Unassembled WGS sequence"/>
</dbReference>
<dbReference type="OrthoDB" id="9792858at2"/>
<dbReference type="InterPro" id="IPR012349">
    <property type="entry name" value="Split_barrel_FMN-bd"/>
</dbReference>
<dbReference type="GO" id="GO:0010181">
    <property type="term" value="F:FMN binding"/>
    <property type="evidence" value="ECO:0007669"/>
    <property type="project" value="InterPro"/>
</dbReference>
<keyword evidence="5" id="KW-1185">Reference proteome</keyword>
<evidence type="ECO:0000313" key="4">
    <source>
        <dbReference type="EMBL" id="RHW28476.1"/>
    </source>
</evidence>
<dbReference type="PANTHER" id="PTHR30466">
    <property type="entry name" value="FLAVIN REDUCTASE"/>
    <property type="match status" value="1"/>
</dbReference>
<dbReference type="Pfam" id="PF01613">
    <property type="entry name" value="Flavin_Reduct"/>
    <property type="match status" value="1"/>
</dbReference>
<dbReference type="PANTHER" id="PTHR30466:SF11">
    <property type="entry name" value="FLAVIN-DEPENDENT MONOOXYGENASE, REDUCTASE SUBUNIT HSAB"/>
    <property type="match status" value="1"/>
</dbReference>
<accession>A0A417Y7N2</accession>
<dbReference type="GO" id="GO:0042602">
    <property type="term" value="F:riboflavin reductase (NADPH) activity"/>
    <property type="evidence" value="ECO:0007669"/>
    <property type="project" value="TreeGrafter"/>
</dbReference>
<dbReference type="InterPro" id="IPR002563">
    <property type="entry name" value="Flavin_Rdtase-like_dom"/>
</dbReference>